<dbReference type="InterPro" id="IPR001360">
    <property type="entry name" value="Glyco_hydro_1"/>
</dbReference>
<gene>
    <name evidence="5" type="ORF">CC1G_05247</name>
</gene>
<dbReference type="PRINTS" id="PR00131">
    <property type="entry name" value="GLHYDRLASE1"/>
</dbReference>
<protein>
    <submittedName>
        <fullName evidence="5">Beta-glucosidase</fullName>
    </submittedName>
</protein>
<keyword evidence="6" id="KW-1185">Reference proteome</keyword>
<keyword evidence="3" id="KW-0326">Glycosidase</keyword>
<dbReference type="GO" id="GO:0008422">
    <property type="term" value="F:beta-glucosidase activity"/>
    <property type="evidence" value="ECO:0007669"/>
    <property type="project" value="TreeGrafter"/>
</dbReference>
<dbReference type="HOGENOM" id="CLU_001859_1_2_1"/>
<evidence type="ECO:0000256" key="3">
    <source>
        <dbReference type="ARBA" id="ARBA00023295"/>
    </source>
</evidence>
<dbReference type="GeneID" id="6016997"/>
<dbReference type="VEuPathDB" id="FungiDB:CC1G_05247"/>
<dbReference type="PANTHER" id="PTHR10353:SF36">
    <property type="entry name" value="LP05116P"/>
    <property type="match status" value="1"/>
</dbReference>
<accession>A8PCC2</accession>
<dbReference type="InterPro" id="IPR017853">
    <property type="entry name" value="GH"/>
</dbReference>
<dbReference type="EMBL" id="AACS02000011">
    <property type="protein sequence ID" value="EAU81417.2"/>
    <property type="molecule type" value="Genomic_DNA"/>
</dbReference>
<keyword evidence="2" id="KW-0378">Hydrolase</keyword>
<evidence type="ECO:0000256" key="2">
    <source>
        <dbReference type="ARBA" id="ARBA00022801"/>
    </source>
</evidence>
<proteinExistence type="inferred from homology"/>
<dbReference type="eggNOG" id="KOG0626">
    <property type="taxonomic scope" value="Eukaryota"/>
</dbReference>
<dbReference type="STRING" id="240176.A8PCC2"/>
<evidence type="ECO:0000256" key="1">
    <source>
        <dbReference type="ARBA" id="ARBA00010838"/>
    </source>
</evidence>
<dbReference type="PANTHER" id="PTHR10353">
    <property type="entry name" value="GLYCOSYL HYDROLASE"/>
    <property type="match status" value="1"/>
</dbReference>
<dbReference type="InParanoid" id="A8PCC2"/>
<evidence type="ECO:0000313" key="6">
    <source>
        <dbReference type="Proteomes" id="UP000001861"/>
    </source>
</evidence>
<dbReference type="Pfam" id="PF00232">
    <property type="entry name" value="Glyco_hydro_1"/>
    <property type="match status" value="1"/>
</dbReference>
<evidence type="ECO:0000256" key="4">
    <source>
        <dbReference type="RuleBase" id="RU003690"/>
    </source>
</evidence>
<evidence type="ECO:0000313" key="5">
    <source>
        <dbReference type="EMBL" id="EAU81417.2"/>
    </source>
</evidence>
<comment type="similarity">
    <text evidence="1 4">Belongs to the glycosyl hydrolase 1 family.</text>
</comment>
<dbReference type="SUPFAM" id="SSF51445">
    <property type="entry name" value="(Trans)glycosidases"/>
    <property type="match status" value="1"/>
</dbReference>
<dbReference type="FunFam" id="3.20.20.80:FF:000041">
    <property type="entry name" value="Beta-glucosidase 7"/>
    <property type="match status" value="1"/>
</dbReference>
<organism evidence="5 6">
    <name type="scientific">Coprinopsis cinerea (strain Okayama-7 / 130 / ATCC MYA-4618 / FGSC 9003)</name>
    <name type="common">Inky cap fungus</name>
    <name type="synonym">Hormographiella aspergillata</name>
    <dbReference type="NCBI Taxonomy" id="240176"/>
    <lineage>
        <taxon>Eukaryota</taxon>
        <taxon>Fungi</taxon>
        <taxon>Dikarya</taxon>
        <taxon>Basidiomycota</taxon>
        <taxon>Agaricomycotina</taxon>
        <taxon>Agaricomycetes</taxon>
        <taxon>Agaricomycetidae</taxon>
        <taxon>Agaricales</taxon>
        <taxon>Agaricineae</taxon>
        <taxon>Psathyrellaceae</taxon>
        <taxon>Coprinopsis</taxon>
    </lineage>
</organism>
<dbReference type="OMA" id="YGGWGSR"/>
<dbReference type="AlphaFoldDB" id="A8PCC2"/>
<name>A8PCC2_COPC7</name>
<dbReference type="Gene3D" id="3.20.20.80">
    <property type="entry name" value="Glycosidases"/>
    <property type="match status" value="1"/>
</dbReference>
<dbReference type="KEGG" id="cci:CC1G_05247"/>
<dbReference type="Proteomes" id="UP000001861">
    <property type="component" value="Unassembled WGS sequence"/>
</dbReference>
<reference evidence="5 6" key="1">
    <citation type="journal article" date="2010" name="Proc. Natl. Acad. Sci. U.S.A.">
        <title>Insights into evolution of multicellular fungi from the assembled chromosomes of the mushroom Coprinopsis cinerea (Coprinus cinereus).</title>
        <authorList>
            <person name="Stajich J.E."/>
            <person name="Wilke S.K."/>
            <person name="Ahren D."/>
            <person name="Au C.H."/>
            <person name="Birren B.W."/>
            <person name="Borodovsky M."/>
            <person name="Burns C."/>
            <person name="Canback B."/>
            <person name="Casselton L.A."/>
            <person name="Cheng C.K."/>
            <person name="Deng J."/>
            <person name="Dietrich F.S."/>
            <person name="Fargo D.C."/>
            <person name="Farman M.L."/>
            <person name="Gathman A.C."/>
            <person name="Goldberg J."/>
            <person name="Guigo R."/>
            <person name="Hoegger P.J."/>
            <person name="Hooker J.B."/>
            <person name="Huggins A."/>
            <person name="James T.Y."/>
            <person name="Kamada T."/>
            <person name="Kilaru S."/>
            <person name="Kodira C."/>
            <person name="Kues U."/>
            <person name="Kupfer D."/>
            <person name="Kwan H.S."/>
            <person name="Lomsadze A."/>
            <person name="Li W."/>
            <person name="Lilly W.W."/>
            <person name="Ma L.J."/>
            <person name="Mackey A.J."/>
            <person name="Manning G."/>
            <person name="Martin F."/>
            <person name="Muraguchi H."/>
            <person name="Natvig D.O."/>
            <person name="Palmerini H."/>
            <person name="Ramesh M.A."/>
            <person name="Rehmeyer C.J."/>
            <person name="Roe B.A."/>
            <person name="Shenoy N."/>
            <person name="Stanke M."/>
            <person name="Ter-Hovhannisyan V."/>
            <person name="Tunlid A."/>
            <person name="Velagapudi R."/>
            <person name="Vision T.J."/>
            <person name="Zeng Q."/>
            <person name="Zolan M.E."/>
            <person name="Pukkila P.J."/>
        </authorList>
    </citation>
    <scope>NUCLEOTIDE SEQUENCE [LARGE SCALE GENOMIC DNA]</scope>
    <source>
        <strain evidence="6">Okayama-7 / 130 / ATCC MYA-4618 / FGSC 9003</strain>
    </source>
</reference>
<dbReference type="OrthoDB" id="65569at2759"/>
<sequence length="491" mass="55363">MTDLKLPEGFLFGFATAAYQIEGAINEGGRTPSIWDTFTRAKSPEGVPHIADESSGEFACDHYRRWKEDIGLLKSYGANSYRFSVSWSRIIDFSAGKDERGVTGRRDPANPEGIKFYRDILEELVKNNITPAITLYHWDIPQALEDRYGGWRNREVVNDFVHFAKVESYSALSQLSPFQVCFEAFGDLVKHWITLNEPWCCSVLGYGYGVFAPGRSSNRAKSAEGDSATEPYIVAHNLILAHAYAVKAYREEFSSQKGSIGITLDTFWYEPYDEEKDAAATQRAFDARLGWFADPIFKGHYPPSMKDISNGAIPQFSEEDIAVVKGSADFLGLNTYSSNLIQDAGSDSFKGKTTSTFKRKDGTELGRHSHVAWLQDYLPSTGVGPPAKPTPSVTENGFPAKGENDLPVEEAIHDKDRVEYFRGYTQALLEAINIDKVPVKSYFAWSLLDNFEWADGYRTRFGVTYVDYKTFKRYPKDSARFLGKWYEEHKA</sequence>
<comment type="caution">
    <text evidence="5">The sequence shown here is derived from an EMBL/GenBank/DDBJ whole genome shotgun (WGS) entry which is preliminary data.</text>
</comment>
<dbReference type="GO" id="GO:0005975">
    <property type="term" value="P:carbohydrate metabolic process"/>
    <property type="evidence" value="ECO:0007669"/>
    <property type="project" value="InterPro"/>
</dbReference>
<dbReference type="PROSITE" id="PS00653">
    <property type="entry name" value="GLYCOSYL_HYDROL_F1_2"/>
    <property type="match status" value="1"/>
</dbReference>
<dbReference type="InterPro" id="IPR033132">
    <property type="entry name" value="GH_1_N_CS"/>
</dbReference>
<dbReference type="RefSeq" id="XP_001840361.2">
    <property type="nucleotide sequence ID" value="XM_001840309.2"/>
</dbReference>